<dbReference type="AlphaFoldDB" id="A0A915CW27"/>
<dbReference type="Proteomes" id="UP000887574">
    <property type="component" value="Unplaced"/>
</dbReference>
<proteinExistence type="predicted"/>
<reference evidence="3" key="1">
    <citation type="submission" date="2022-11" db="UniProtKB">
        <authorList>
            <consortium name="WormBaseParasite"/>
        </authorList>
    </citation>
    <scope>IDENTIFICATION</scope>
</reference>
<name>A0A915CW27_9BILA</name>
<protein>
    <submittedName>
        <fullName evidence="3">Uncharacterized protein</fullName>
    </submittedName>
</protein>
<dbReference type="WBParaSite" id="jg12844">
    <property type="protein sequence ID" value="jg12844"/>
    <property type="gene ID" value="jg12844"/>
</dbReference>
<accession>A0A915CW27</accession>
<feature type="signal peptide" evidence="1">
    <location>
        <begin position="1"/>
        <end position="17"/>
    </location>
</feature>
<keyword evidence="1" id="KW-0732">Signal</keyword>
<sequence>MIFAAFLFVLAANGNKKQPPQGNVFGEVYRTAKTSLKNRSHAICQKDEKCLCCRKKGETQLNVKKKKFIEDINHYYGFCHYLPPIASCFVKLTPLRKMVAGGVVLQCFRCLGCSPNESQYYLTRITRARKSIHLHNDTLLMTAQSTPLYLNQLAFPGFCPQFLATPQSLTNNRVIDQTQLFDVHAGAVSFSLAYNGSDCGAIKTLPSTVTYEVEE</sequence>
<evidence type="ECO:0000313" key="2">
    <source>
        <dbReference type="Proteomes" id="UP000887574"/>
    </source>
</evidence>
<keyword evidence="2" id="KW-1185">Reference proteome</keyword>
<evidence type="ECO:0000256" key="1">
    <source>
        <dbReference type="SAM" id="SignalP"/>
    </source>
</evidence>
<feature type="chain" id="PRO_5037388467" evidence="1">
    <location>
        <begin position="18"/>
        <end position="215"/>
    </location>
</feature>
<organism evidence="2 3">
    <name type="scientific">Ditylenchus dipsaci</name>
    <dbReference type="NCBI Taxonomy" id="166011"/>
    <lineage>
        <taxon>Eukaryota</taxon>
        <taxon>Metazoa</taxon>
        <taxon>Ecdysozoa</taxon>
        <taxon>Nematoda</taxon>
        <taxon>Chromadorea</taxon>
        <taxon>Rhabditida</taxon>
        <taxon>Tylenchina</taxon>
        <taxon>Tylenchomorpha</taxon>
        <taxon>Sphaerularioidea</taxon>
        <taxon>Anguinidae</taxon>
        <taxon>Anguininae</taxon>
        <taxon>Ditylenchus</taxon>
    </lineage>
</organism>
<evidence type="ECO:0000313" key="3">
    <source>
        <dbReference type="WBParaSite" id="jg12844"/>
    </source>
</evidence>